<dbReference type="EMBL" id="HBUE01330976">
    <property type="protein sequence ID" value="CAG6593221.1"/>
    <property type="molecule type" value="Transcribed_RNA"/>
</dbReference>
<dbReference type="EMBL" id="HBUE01122634">
    <property type="protein sequence ID" value="CAG6493057.1"/>
    <property type="molecule type" value="Transcribed_RNA"/>
</dbReference>
<proteinExistence type="predicted"/>
<evidence type="ECO:0000313" key="1">
    <source>
        <dbReference type="EMBL" id="CAG6593221.1"/>
    </source>
</evidence>
<dbReference type="EMBL" id="HBUE01224283">
    <property type="protein sequence ID" value="CAG6541149.1"/>
    <property type="molecule type" value="Transcribed_RNA"/>
</dbReference>
<sequence length="106" mass="12066">MFVWLELGTDFCRWEVDVGPARLPSERRGAAGWANFIAENFITCIVMIIQHSLTSNKFLQFVTMVKRFRSHKISTAGKFDSASFKNLCATLVPHGKWVDDLGMCCY</sequence>
<dbReference type="AlphaFoldDB" id="A0A8D8KU78"/>
<dbReference type="EMBL" id="HBUE01224282">
    <property type="protein sequence ID" value="CAG6541148.1"/>
    <property type="molecule type" value="Transcribed_RNA"/>
</dbReference>
<name>A0A8D8KU78_CULPI</name>
<accession>A0A8D8KU78</accession>
<organism evidence="1">
    <name type="scientific">Culex pipiens</name>
    <name type="common">House mosquito</name>
    <dbReference type="NCBI Taxonomy" id="7175"/>
    <lineage>
        <taxon>Eukaryota</taxon>
        <taxon>Metazoa</taxon>
        <taxon>Ecdysozoa</taxon>
        <taxon>Arthropoda</taxon>
        <taxon>Hexapoda</taxon>
        <taxon>Insecta</taxon>
        <taxon>Pterygota</taxon>
        <taxon>Neoptera</taxon>
        <taxon>Endopterygota</taxon>
        <taxon>Diptera</taxon>
        <taxon>Nematocera</taxon>
        <taxon>Culicoidea</taxon>
        <taxon>Culicidae</taxon>
        <taxon>Culicinae</taxon>
        <taxon>Culicini</taxon>
        <taxon>Culex</taxon>
        <taxon>Culex</taxon>
    </lineage>
</organism>
<protein>
    <submittedName>
        <fullName evidence="1">(northern house mosquito) hypothetical protein</fullName>
    </submittedName>
</protein>
<reference evidence="1" key="1">
    <citation type="submission" date="2021-05" db="EMBL/GenBank/DDBJ databases">
        <authorList>
            <person name="Alioto T."/>
            <person name="Alioto T."/>
            <person name="Gomez Garrido J."/>
        </authorList>
    </citation>
    <scope>NUCLEOTIDE SEQUENCE</scope>
</reference>
<dbReference type="EMBL" id="HBUE01122633">
    <property type="protein sequence ID" value="CAG6493056.1"/>
    <property type="molecule type" value="Transcribed_RNA"/>
</dbReference>
<dbReference type="EMBL" id="HBUE01330977">
    <property type="protein sequence ID" value="CAG6593222.1"/>
    <property type="molecule type" value="Transcribed_RNA"/>
</dbReference>